<dbReference type="InterPro" id="IPR051002">
    <property type="entry name" value="UBA_autophagy_assoc_protein"/>
</dbReference>
<feature type="coiled-coil region" evidence="2">
    <location>
        <begin position="307"/>
        <end position="334"/>
    </location>
</feature>
<feature type="compositionally biased region" description="Polar residues" evidence="3">
    <location>
        <begin position="37"/>
        <end position="55"/>
    </location>
</feature>
<evidence type="ECO:0000259" key="4">
    <source>
        <dbReference type="Pfam" id="PF17751"/>
    </source>
</evidence>
<protein>
    <recommendedName>
        <fullName evidence="4">SKICH domain-containing protein</fullName>
    </recommendedName>
</protein>
<dbReference type="PANTHER" id="PTHR31915">
    <property type="entry name" value="SKICH DOMAIN-CONTAINING PROTEIN"/>
    <property type="match status" value="1"/>
</dbReference>
<proteinExistence type="predicted"/>
<evidence type="ECO:0000256" key="2">
    <source>
        <dbReference type="SAM" id="Coils"/>
    </source>
</evidence>
<evidence type="ECO:0000313" key="6">
    <source>
        <dbReference type="Proteomes" id="UP000479000"/>
    </source>
</evidence>
<dbReference type="Proteomes" id="UP000479000">
    <property type="component" value="Unassembled WGS sequence"/>
</dbReference>
<dbReference type="EMBL" id="CADCXU010021836">
    <property type="protein sequence ID" value="CAB0009581.1"/>
    <property type="molecule type" value="Genomic_DNA"/>
</dbReference>
<dbReference type="OrthoDB" id="10015001at2759"/>
<feature type="region of interest" description="Disordered" evidence="3">
    <location>
        <begin position="1"/>
        <end position="55"/>
    </location>
</feature>
<sequence>MEDSGISIAAGTTPNPIPQASNSSEAAAQLAEKETSPIGSGAQSPTGSANQNSPMARSVDDFTYLQAPKAMVSSLTSKSQYSQVVFHNVSDAYPTDADIQCRYTLTSDVTAQPGDKVAIFKINWTSVSEYVTFERAPQPTDDGSSLSITFKAEKLPKDTKTLYQLCYVTSGNVIAGASTPFNFHVPTESELIAVEDPNDPGMLVFRSRVALLQDDILKDCERTTLALREQVKTVESLTNLNEKLNQDMRAMAAERDRLLKANADMETACSDLQKNMLRLGEESESLKKLIHEMSESDDKSQVHAMRAARLEEDKEMLQAQLANLEEHHAKCAKKIGSLTAQLNELSKQCGEGATRRHSRYVDASSGIFDVVKTVASNIGSLIPSPEPSSSAPPTPGESTPAADGIDLIKAKLQETRERKAELSSELVSVRHTMAEKDAELAELKQDNAFKKNRIDVLELELRAAKDQLAKLKDCACADGNAPQSNMSVIRKFNENVALLAQLNERLENQQSENEQLKFKVTDLLAKDADLCAELQTVKEQHEAACQRLESYKKNSNAETFDQLCEALDNADTRRKNAEQELLKTTEAKARLEQLVSDLRAESIGKISVDCSRKMQERINSLELEVAELPPVTWMELSHVSDDHSSDSSSIVRRKNLEPQLVAQIPCTGDPIRLLVEGVQKCSAVIGRGGVANQMNLIGVPKPSSSPLKRPAIGQCVANFTNILRTRMAPAL</sequence>
<dbReference type="Pfam" id="PF17751">
    <property type="entry name" value="SKICH"/>
    <property type="match status" value="1"/>
</dbReference>
<feature type="coiled-coil region" evidence="2">
    <location>
        <begin position="405"/>
        <end position="601"/>
    </location>
</feature>
<keyword evidence="1 2" id="KW-0175">Coiled coil</keyword>
<evidence type="ECO:0000256" key="1">
    <source>
        <dbReference type="ARBA" id="ARBA00023054"/>
    </source>
</evidence>
<feature type="region of interest" description="Disordered" evidence="3">
    <location>
        <begin position="379"/>
        <end position="402"/>
    </location>
</feature>
<dbReference type="PANTHER" id="PTHR31915:SF6">
    <property type="entry name" value="SKICH DOMAIN-CONTAINING PROTEIN"/>
    <property type="match status" value="1"/>
</dbReference>
<dbReference type="InterPro" id="IPR041611">
    <property type="entry name" value="SKICH"/>
</dbReference>
<accession>A0A6H5H2I2</accession>
<reference evidence="5 6" key="1">
    <citation type="submission" date="2020-02" db="EMBL/GenBank/DDBJ databases">
        <authorList>
            <person name="Ferguson B K."/>
        </authorList>
    </citation>
    <scope>NUCLEOTIDE SEQUENCE [LARGE SCALE GENOMIC DNA]</scope>
</reference>
<organism evidence="5 6">
    <name type="scientific">Nesidiocoris tenuis</name>
    <dbReference type="NCBI Taxonomy" id="355587"/>
    <lineage>
        <taxon>Eukaryota</taxon>
        <taxon>Metazoa</taxon>
        <taxon>Ecdysozoa</taxon>
        <taxon>Arthropoda</taxon>
        <taxon>Hexapoda</taxon>
        <taxon>Insecta</taxon>
        <taxon>Pterygota</taxon>
        <taxon>Neoptera</taxon>
        <taxon>Paraneoptera</taxon>
        <taxon>Hemiptera</taxon>
        <taxon>Heteroptera</taxon>
        <taxon>Panheteroptera</taxon>
        <taxon>Cimicomorpha</taxon>
        <taxon>Miridae</taxon>
        <taxon>Dicyphina</taxon>
        <taxon>Nesidiocoris</taxon>
    </lineage>
</organism>
<feature type="compositionally biased region" description="Polar residues" evidence="3">
    <location>
        <begin position="10"/>
        <end position="26"/>
    </location>
</feature>
<evidence type="ECO:0000313" key="5">
    <source>
        <dbReference type="EMBL" id="CAB0009581.1"/>
    </source>
</evidence>
<dbReference type="Gene3D" id="2.60.40.2840">
    <property type="match status" value="1"/>
</dbReference>
<feature type="coiled-coil region" evidence="2">
    <location>
        <begin position="227"/>
        <end position="282"/>
    </location>
</feature>
<evidence type="ECO:0000256" key="3">
    <source>
        <dbReference type="SAM" id="MobiDB-lite"/>
    </source>
</evidence>
<dbReference type="AlphaFoldDB" id="A0A6H5H2I2"/>
<name>A0A6H5H2I2_9HEMI</name>
<feature type="compositionally biased region" description="Pro residues" evidence="3">
    <location>
        <begin position="384"/>
        <end position="395"/>
    </location>
</feature>
<gene>
    <name evidence="5" type="ORF">NTEN_LOCUS14715</name>
</gene>
<feature type="domain" description="SKICH" evidence="4">
    <location>
        <begin position="84"/>
        <end position="183"/>
    </location>
</feature>
<keyword evidence="6" id="KW-1185">Reference proteome</keyword>